<gene>
    <name evidence="21" type="primary">DNAH6</name>
    <name evidence="21" type="ORF">AK812_SmicGene19910</name>
</gene>
<comment type="subcellular location">
    <subcellularLocation>
        <location evidence="1">Cytoplasm</location>
        <location evidence="1">Cytoskeleton</location>
        <location evidence="1">Cilium axoneme</location>
    </subcellularLocation>
</comment>
<feature type="region of interest" description="Disordered" evidence="17">
    <location>
        <begin position="1668"/>
        <end position="1712"/>
    </location>
</feature>
<keyword evidence="8" id="KW-0067">ATP-binding</keyword>
<evidence type="ECO:0000256" key="3">
    <source>
        <dbReference type="ARBA" id="ARBA00022490"/>
    </source>
</evidence>
<dbReference type="GO" id="GO:0005524">
    <property type="term" value="F:ATP binding"/>
    <property type="evidence" value="ECO:0007669"/>
    <property type="project" value="UniProtKB-KW"/>
</dbReference>
<keyword evidence="11" id="KW-0969">Cilium</keyword>
<keyword evidence="6" id="KW-0547">Nucleotide-binding</keyword>
<evidence type="ECO:0000256" key="2">
    <source>
        <dbReference type="ARBA" id="ARBA00008887"/>
    </source>
</evidence>
<dbReference type="Pfam" id="PF25390">
    <property type="entry name" value="WD40_RLD"/>
    <property type="match status" value="1"/>
</dbReference>
<dbReference type="GO" id="GO:0051959">
    <property type="term" value="F:dynein light intermediate chain binding"/>
    <property type="evidence" value="ECO:0007669"/>
    <property type="project" value="InterPro"/>
</dbReference>
<dbReference type="Gene3D" id="3.20.180.20">
    <property type="entry name" value="Dynein heavy chain, N-terminal domain 2"/>
    <property type="match status" value="1"/>
</dbReference>
<dbReference type="InterPro" id="IPR014001">
    <property type="entry name" value="Helicase_ATP-bd"/>
</dbReference>
<organism evidence="21 22">
    <name type="scientific">Symbiodinium microadriaticum</name>
    <name type="common">Dinoflagellate</name>
    <name type="synonym">Zooxanthella microadriatica</name>
    <dbReference type="NCBI Taxonomy" id="2951"/>
    <lineage>
        <taxon>Eukaryota</taxon>
        <taxon>Sar</taxon>
        <taxon>Alveolata</taxon>
        <taxon>Dinophyceae</taxon>
        <taxon>Suessiales</taxon>
        <taxon>Symbiodiniaceae</taxon>
        <taxon>Symbiodinium</taxon>
    </lineage>
</organism>
<feature type="region of interest" description="Disordered" evidence="17">
    <location>
        <begin position="3084"/>
        <end position="3128"/>
    </location>
</feature>
<feature type="transmembrane region" description="Helical" evidence="18">
    <location>
        <begin position="1881"/>
        <end position="1900"/>
    </location>
</feature>
<dbReference type="EMBL" id="LSRX01000424">
    <property type="protein sequence ID" value="OLP97715.1"/>
    <property type="molecule type" value="Genomic_DNA"/>
</dbReference>
<dbReference type="InterPro" id="IPR013602">
    <property type="entry name" value="Dynein_heavy_linker"/>
</dbReference>
<dbReference type="InterPro" id="IPR000408">
    <property type="entry name" value="Reg_chr_condens"/>
</dbReference>
<evidence type="ECO:0000259" key="19">
    <source>
        <dbReference type="PROSITE" id="PS51192"/>
    </source>
</evidence>
<evidence type="ECO:0000256" key="10">
    <source>
        <dbReference type="ARBA" id="ARBA00023054"/>
    </source>
</evidence>
<evidence type="ECO:0000256" key="11">
    <source>
        <dbReference type="ARBA" id="ARBA00023069"/>
    </source>
</evidence>
<feature type="compositionally biased region" description="Low complexity" evidence="17">
    <location>
        <begin position="2393"/>
        <end position="2408"/>
    </location>
</feature>
<evidence type="ECO:0000256" key="5">
    <source>
        <dbReference type="ARBA" id="ARBA00022737"/>
    </source>
</evidence>
<dbReference type="SUPFAM" id="SSF52540">
    <property type="entry name" value="P-loop containing nucleoside triphosphate hydrolases"/>
    <property type="match status" value="3"/>
</dbReference>
<accession>A0A1Q9DRC6</accession>
<keyword evidence="12" id="KW-0505">Motor protein</keyword>
<dbReference type="CDD" id="cd18793">
    <property type="entry name" value="SF2_C_SNF"/>
    <property type="match status" value="1"/>
</dbReference>
<evidence type="ECO:0000256" key="8">
    <source>
        <dbReference type="ARBA" id="ARBA00022840"/>
    </source>
</evidence>
<dbReference type="InterPro" id="IPR000330">
    <property type="entry name" value="SNF2_N"/>
</dbReference>
<dbReference type="FunFam" id="3.20.180.20:FF:000001">
    <property type="entry name" value="Dynein axonemal heavy chain 5"/>
    <property type="match status" value="1"/>
</dbReference>
<dbReference type="PROSITE" id="PS00626">
    <property type="entry name" value="RCC1_2"/>
    <property type="match status" value="3"/>
</dbReference>
<dbReference type="PANTHER" id="PTHR45703:SF36">
    <property type="entry name" value="DYNEIN HEAVY CHAIN, CYTOPLASMIC"/>
    <property type="match status" value="1"/>
</dbReference>
<dbReference type="Pfam" id="PF00271">
    <property type="entry name" value="Helicase_C"/>
    <property type="match status" value="1"/>
</dbReference>
<comment type="similarity">
    <text evidence="2">Belongs to the dynein heavy chain family.</text>
</comment>
<keyword evidence="18" id="KW-0472">Membrane</keyword>
<dbReference type="Gene3D" id="1.20.58.1120">
    <property type="match status" value="1"/>
</dbReference>
<feature type="transmembrane region" description="Helical" evidence="18">
    <location>
        <begin position="1769"/>
        <end position="1790"/>
    </location>
</feature>
<feature type="transmembrane region" description="Helical" evidence="18">
    <location>
        <begin position="1741"/>
        <end position="1763"/>
    </location>
</feature>
<dbReference type="Gene3D" id="3.40.50.300">
    <property type="entry name" value="P-loop containing nucleotide triphosphate hydrolases"/>
    <property type="match status" value="3"/>
</dbReference>
<evidence type="ECO:0000256" key="12">
    <source>
        <dbReference type="ARBA" id="ARBA00023175"/>
    </source>
</evidence>
<feature type="domain" description="Helicase C-terminal" evidence="20">
    <location>
        <begin position="2867"/>
        <end position="3015"/>
    </location>
</feature>
<feature type="region of interest" description="Disordered" evidence="17">
    <location>
        <begin position="2374"/>
        <end position="2437"/>
    </location>
</feature>
<dbReference type="Pfam" id="PF00176">
    <property type="entry name" value="SNF2-rel_dom"/>
    <property type="match status" value="1"/>
</dbReference>
<dbReference type="GO" id="GO:0030286">
    <property type="term" value="C:dynein complex"/>
    <property type="evidence" value="ECO:0007669"/>
    <property type="project" value="UniProtKB-KW"/>
</dbReference>
<dbReference type="Pfam" id="PF08393">
    <property type="entry name" value="DHC_N2"/>
    <property type="match status" value="1"/>
</dbReference>
<feature type="repeat" description="RCC1" evidence="15">
    <location>
        <begin position="928"/>
        <end position="962"/>
    </location>
</feature>
<evidence type="ECO:0000256" key="15">
    <source>
        <dbReference type="PROSITE-ProRule" id="PRU00235"/>
    </source>
</evidence>
<evidence type="ECO:0000256" key="13">
    <source>
        <dbReference type="ARBA" id="ARBA00023212"/>
    </source>
</evidence>
<evidence type="ECO:0000256" key="1">
    <source>
        <dbReference type="ARBA" id="ARBA00004430"/>
    </source>
</evidence>
<evidence type="ECO:0000313" key="21">
    <source>
        <dbReference type="EMBL" id="OLP97715.1"/>
    </source>
</evidence>
<evidence type="ECO:0000256" key="6">
    <source>
        <dbReference type="ARBA" id="ARBA00022741"/>
    </source>
</evidence>
<feature type="region of interest" description="Disordered" evidence="17">
    <location>
        <begin position="3185"/>
        <end position="3289"/>
    </location>
</feature>
<name>A0A1Q9DRC6_SYMMI</name>
<dbReference type="InterPro" id="IPR043157">
    <property type="entry name" value="Dynein_AAA1S"/>
</dbReference>
<dbReference type="Gene3D" id="2.130.10.30">
    <property type="entry name" value="Regulator of chromosome condensation 1/beta-lactamase-inhibitor protein II"/>
    <property type="match status" value="1"/>
</dbReference>
<dbReference type="PRINTS" id="PR00633">
    <property type="entry name" value="RCCNDNSATION"/>
</dbReference>
<evidence type="ECO:0000259" key="20">
    <source>
        <dbReference type="PROSITE" id="PS51194"/>
    </source>
</evidence>
<dbReference type="InterPro" id="IPR038718">
    <property type="entry name" value="SNF2-like_sf"/>
</dbReference>
<keyword evidence="18" id="KW-0812">Transmembrane</keyword>
<feature type="repeat" description="RCC1" evidence="15">
    <location>
        <begin position="775"/>
        <end position="825"/>
    </location>
</feature>
<dbReference type="Pfam" id="PF12774">
    <property type="entry name" value="AAA_6"/>
    <property type="match status" value="1"/>
</dbReference>
<feature type="region of interest" description="Disordered" evidence="17">
    <location>
        <begin position="1573"/>
        <end position="1649"/>
    </location>
</feature>
<protein>
    <submittedName>
        <fullName evidence="21">Dynein heavy chain 6, axonemal</fullName>
    </submittedName>
</protein>
<dbReference type="OrthoDB" id="430878at2759"/>
<dbReference type="InterPro" id="IPR003593">
    <property type="entry name" value="AAA+_ATPase"/>
</dbReference>
<keyword evidence="4" id="KW-0493">Microtubule</keyword>
<dbReference type="PROSITE" id="PS51192">
    <property type="entry name" value="HELICASE_ATP_BIND_1"/>
    <property type="match status" value="1"/>
</dbReference>
<dbReference type="SUPFAM" id="SSF50985">
    <property type="entry name" value="RCC1/BLIP-II"/>
    <property type="match status" value="1"/>
</dbReference>
<evidence type="ECO:0000256" key="18">
    <source>
        <dbReference type="SAM" id="Phobius"/>
    </source>
</evidence>
<reference evidence="21 22" key="1">
    <citation type="submission" date="2016-02" db="EMBL/GenBank/DDBJ databases">
        <title>Genome analysis of coral dinoflagellate symbionts highlights evolutionary adaptations to a symbiotic lifestyle.</title>
        <authorList>
            <person name="Aranda M."/>
            <person name="Li Y."/>
            <person name="Liew Y.J."/>
            <person name="Baumgarten S."/>
            <person name="Simakov O."/>
            <person name="Wilson M."/>
            <person name="Piel J."/>
            <person name="Ashoor H."/>
            <person name="Bougouffa S."/>
            <person name="Bajic V.B."/>
            <person name="Ryu T."/>
            <person name="Ravasi T."/>
            <person name="Bayer T."/>
            <person name="Micklem G."/>
            <person name="Kim H."/>
            <person name="Bhak J."/>
            <person name="Lajeunesse T.C."/>
            <person name="Voolstra C.R."/>
        </authorList>
    </citation>
    <scope>NUCLEOTIDE SEQUENCE [LARGE SCALE GENOMIC DNA]</scope>
    <source>
        <strain evidence="21 22">CCMP2467</strain>
    </source>
</reference>
<dbReference type="Gene3D" id="1.10.8.710">
    <property type="match status" value="1"/>
</dbReference>
<dbReference type="InterPro" id="IPR009091">
    <property type="entry name" value="RCC1/BLIP-II"/>
</dbReference>
<dbReference type="InterPro" id="IPR058923">
    <property type="entry name" value="RCC1-like_dom"/>
</dbReference>
<evidence type="ECO:0000256" key="9">
    <source>
        <dbReference type="ARBA" id="ARBA00023017"/>
    </source>
</evidence>
<feature type="transmembrane region" description="Helical" evidence="18">
    <location>
        <begin position="1961"/>
        <end position="1980"/>
    </location>
</feature>
<feature type="compositionally biased region" description="Low complexity" evidence="17">
    <location>
        <begin position="2374"/>
        <end position="2385"/>
    </location>
</feature>
<evidence type="ECO:0000256" key="7">
    <source>
        <dbReference type="ARBA" id="ARBA00022801"/>
    </source>
</evidence>
<dbReference type="InterPro" id="IPR027417">
    <property type="entry name" value="P-loop_NTPase"/>
</dbReference>
<dbReference type="SMART" id="SM00382">
    <property type="entry name" value="AAA"/>
    <property type="match status" value="2"/>
</dbReference>
<feature type="coiled-coil region" evidence="16">
    <location>
        <begin position="1380"/>
        <end position="1407"/>
    </location>
</feature>
<feature type="transmembrane region" description="Helical" evidence="18">
    <location>
        <begin position="1827"/>
        <end position="1847"/>
    </location>
</feature>
<dbReference type="InterPro" id="IPR049730">
    <property type="entry name" value="SNF2/RAD54-like_C"/>
</dbReference>
<dbReference type="InterPro" id="IPR001650">
    <property type="entry name" value="Helicase_C-like"/>
</dbReference>
<dbReference type="GO" id="GO:0045505">
    <property type="term" value="F:dynein intermediate chain binding"/>
    <property type="evidence" value="ECO:0007669"/>
    <property type="project" value="InterPro"/>
</dbReference>
<feature type="repeat" description="RCC1" evidence="15">
    <location>
        <begin position="826"/>
        <end position="876"/>
    </location>
</feature>
<feature type="compositionally biased region" description="Basic and acidic residues" evidence="17">
    <location>
        <begin position="3098"/>
        <end position="3119"/>
    </location>
</feature>
<dbReference type="GO" id="GO:0007018">
    <property type="term" value="P:microtubule-based movement"/>
    <property type="evidence" value="ECO:0007669"/>
    <property type="project" value="InterPro"/>
</dbReference>
<dbReference type="GO" id="GO:0016787">
    <property type="term" value="F:hydrolase activity"/>
    <property type="evidence" value="ECO:0007669"/>
    <property type="project" value="UniProtKB-KW"/>
</dbReference>
<dbReference type="FunFam" id="3.40.50.300:FF:000063">
    <property type="entry name" value="dynein heavy chain 6, axonemal"/>
    <property type="match status" value="1"/>
</dbReference>
<feature type="compositionally biased region" description="Pro residues" evidence="17">
    <location>
        <begin position="2409"/>
        <end position="2432"/>
    </location>
</feature>
<feature type="region of interest" description="Disordered" evidence="17">
    <location>
        <begin position="2256"/>
        <end position="2289"/>
    </location>
</feature>
<feature type="compositionally biased region" description="Basic residues" evidence="17">
    <location>
        <begin position="1700"/>
        <end position="1712"/>
    </location>
</feature>
<feature type="domain" description="Helicase ATP-binding" evidence="19">
    <location>
        <begin position="2578"/>
        <end position="2742"/>
    </location>
</feature>
<keyword evidence="22" id="KW-1185">Reference proteome</keyword>
<dbReference type="InterPro" id="IPR035699">
    <property type="entry name" value="AAA_6"/>
</dbReference>
<dbReference type="Gene3D" id="3.40.50.10810">
    <property type="entry name" value="Tandem AAA-ATPase domain"/>
    <property type="match status" value="1"/>
</dbReference>
<keyword evidence="13" id="KW-0206">Cytoskeleton</keyword>
<comment type="caution">
    <text evidence="21">The sequence shown here is derived from an EMBL/GenBank/DDBJ whole genome shotgun (WGS) entry which is preliminary data.</text>
</comment>
<feature type="transmembrane region" description="Helical" evidence="18">
    <location>
        <begin position="1930"/>
        <end position="1949"/>
    </location>
</feature>
<dbReference type="InterPro" id="IPR026983">
    <property type="entry name" value="DHC"/>
</dbReference>
<dbReference type="InterPro" id="IPR042228">
    <property type="entry name" value="Dynein_linker_3"/>
</dbReference>
<dbReference type="Proteomes" id="UP000186817">
    <property type="component" value="Unassembled WGS sequence"/>
</dbReference>
<feature type="compositionally biased region" description="Polar residues" evidence="17">
    <location>
        <begin position="1349"/>
        <end position="1363"/>
    </location>
</feature>
<dbReference type="FunFam" id="1.10.8.710:FF:000004">
    <property type="entry name" value="Dynein axonemal heavy chain 6"/>
    <property type="match status" value="1"/>
</dbReference>
<keyword evidence="9" id="KW-0243">Dynein</keyword>
<feature type="repeat" description="RCC1" evidence="15">
    <location>
        <begin position="877"/>
        <end position="927"/>
    </location>
</feature>
<evidence type="ECO:0000256" key="17">
    <source>
        <dbReference type="SAM" id="MobiDB-lite"/>
    </source>
</evidence>
<feature type="compositionally biased region" description="Basic residues" evidence="17">
    <location>
        <begin position="1573"/>
        <end position="1587"/>
    </location>
</feature>
<feature type="compositionally biased region" description="Polar residues" evidence="17">
    <location>
        <begin position="1519"/>
        <end position="1530"/>
    </location>
</feature>
<dbReference type="SMART" id="SM00490">
    <property type="entry name" value="HELICc"/>
    <property type="match status" value="1"/>
</dbReference>
<keyword evidence="5" id="KW-0677">Repeat</keyword>
<feature type="region of interest" description="Disordered" evidence="17">
    <location>
        <begin position="1426"/>
        <end position="1483"/>
    </location>
</feature>
<dbReference type="GO" id="GO:0005874">
    <property type="term" value="C:microtubule"/>
    <property type="evidence" value="ECO:0007669"/>
    <property type="project" value="UniProtKB-KW"/>
</dbReference>
<proteinExistence type="inferred from homology"/>
<feature type="compositionally biased region" description="Polar residues" evidence="17">
    <location>
        <begin position="1324"/>
        <end position="1339"/>
    </location>
</feature>
<dbReference type="GO" id="GO:0005930">
    <property type="term" value="C:axoneme"/>
    <property type="evidence" value="ECO:0007669"/>
    <property type="project" value="UniProtKB-SubCell"/>
</dbReference>
<dbReference type="SMART" id="SM00487">
    <property type="entry name" value="DEXDc"/>
    <property type="match status" value="1"/>
</dbReference>
<keyword evidence="14" id="KW-0966">Cell projection</keyword>
<dbReference type="PROSITE" id="PS51194">
    <property type="entry name" value="HELICASE_CTER"/>
    <property type="match status" value="1"/>
</dbReference>
<sequence>MKMSAIPIPPTRHGDLDEGLKDMGCSTMFERVTTHLVQATPHRDLRLPACVWEIPSRGGGGAERTAHDAHLFQIPDDFAGLRNANDQLDQIQKSLEAYLETKRASFPRFYFLSDDELLSIMSQTRNPEAVQEHLCKCFDAISKVTFTEDKKKDIVDMNDMIKEKVHFVSPVQTMGSPVERWLGQIEMRMVESLQALTKAAVEAYPEDGIVRKDWLFGPFPAQAALAVDQIMWTKCAEDALNLVEKGNQQAMRANIDFTNKQLEHSVELVRLDLTKLQRVLMGALIVLDVHGISVLEQIDAAKCRSVNDFDWSKQLRYYWAMEEVLMSDGTRASDTCIVKQTIANIRYSFEYLGNTPRLVVTPLTDKCYMTLTGAIHLNYGGAPAGPAGTGKTETTKDLGKALAVPVIVFNCSDGLDYKIMGRFFSGLAQAGAWACFDEFNRIQVEVLSVIAQQMLTVTHAIRARKETFEFVGREIPLNPRFGVFITMNPGYAGRAELPDNLKSLFRPVAMMVPDYCLIAEIILYSEGFGSATALARKMVNLYSLSSEQLSKQDHYDFGMRAVKSVLVMAGQLKRKYPALVEDVTLIRALRDSNVPKFLSFDLPLFFGIISDLYPEVDVPYVDYGSLQKEIENQMRLSKLQVVPSFVGKIIQLLETQLVRHGVMVVGNTFIGKSTNIQILSKALSKLRQNSSSNVNMVRAEPWMLQLRRPAGCGAGLTSCYLVSAGSVPSSAEPLPCPPAHVCKGQDLEALVNGTWGDLVPLAAGEHHTVVVSNLGQIWAAGLNDDGELGTGGTERQHAFVHVAVGGKKIVVVAAKFCHIAAITDSGELWTWGWNVAGQLGIGDTENRHAPVKVSVNGQKIVAVAAGTYHTAAVTDSGELWTWGYNGYGQLGVEATADRAAPVQVNVNGQKIVAVAAGSWHTAAITDSGELWTWGDNNAGQLGAGDTRDRHLPVKAAAVPARVSETHIPLCWFPGRRASSSLGEAFLAVRWGSKIPVPRECGVMRSQLAAFLQKCRVHVGAWEATPCPAGSFCPKQVAHCSGRRVRCAQEGRLDDWSLTRLVFQRSQDAKDFASLAKLGLLAERARGGGDDFRGTEALGIWPGVVIVSALSAISFSVFVGSFWCSSPVTQYDHCGRRVLKIRSPNSISIHDVSVHHFGLRVEVYFGRRAAKPRVVQTQLRSSCETFEFRQSETVMEDGFLYLHFAETVERKYEFPAPDDGGNWGPGAKVLCHFANACWAVLLQMFVLKRASDATEKAATSRGRFRKEIEEAERLTFGKYNGLTFREALAKSPPRVAMSATGGSGEVGHHESYMLCESSAEKNDAQGCSNSTPLSQWASRASQDRVKSPSGEATPNRLTVPGSPTATVPALIEPVVSMMMDISEQLNALAELKRSMARVETAQQRIELALSYQGGAMQEVAHIVSNNNSRSRQPSVDHDGSMASQLSSGVSGGGQSKTAQQVLLPPAPALPGQPPPAHELPDFDPLPFEASVEEAVPHSSAHVLGLPSGCRRSARSHSRQSEGSRMSNTPSVRSDRGDGVQSRAFGQFIAERRGPLASQYGMMEELEEHMGQKLLHRPHRGRAGPKGRSRGSPVIPSVPVPVPVPLRDKKARSASQDSSYPSADNSVGRKQPRRVPTLTSRPGSQGRDKNNLLKDCQSLDALQNQYDASVVATPKSKRPPRWEDACSVPPVSMPSLASKLSKQSKHSERSRRPKLNSAWPREAWLCMCLMGILDFREGILPRLFAFFMNCIWPLMLGVAMVYLWVRNPEPEVYDVATLGCFGLGGVIATLALRRRGLARLVGPVETSLDDYAAEFGFLADWLKLSRRRFWILLVLQLVTVSTRSVYIYVLNVDDDTTEAPLLIMMVTLFTAVSARNAGACYSLVHLCCGLELAIDSFALRFFKDMDFEQALEDWNEVQATLRQVSTKLSDSFIALAAGCVGALVFFAEQAFRQPESLRLSYRSALWIGWLYPPFMMLGYALLRAAAVTEKASRVAPLVNSWKFQDTEDDAAASKLWMDTDRQYVVQYIIQSQAGFYMKGVRVNAFSVQKIGYYLDPAEYRQAVQLLPRLVCFPGQAEVQLFDVESTMARSANISPLLQGKLANKAAQRAFYPGGFTCSESTFEILVVVDARSLILDRQCWAAMANRKMEAYLELFQSEHRRDLFTPSSAQLPPLGVFRRTGRRRTILQYEHRAQNDTGRRAEDNYKATLQRRLPERLHVQLPRVRDDLHKRLNEHERAWACPPASTLSAALEGFTFQPQPSPVRAQYRPSEAGGQPEVTQAGAAGAVPPEQPELGFRHLLGLQTPLIQRPDLSQLQAPFTAAAMQPCGQAPAASTAYNQVRTQQPLHHESCVQQQQQGRLQAPSWSCGMQYSQPRSLQQQLQPSQSPCFSGNVLPQQSQPSPHRPQHQAPQPRPAAQPAQPPTQPPQRHPPKGGPSPAEAWKSRLAVDDVVRDFDGDFEVELLGREGFLLRTSKKLPGKAYAVLRQWPGAKTQTKRLHFESSSYKAVLQRLLELQGPAKVQLPPHWVLAAVPNFRNFGRVQVTKKVAHVLLADVTGKALPEGAASREGHEVLPYQREAVNFALRRGGRVLLADEMGLGKTAQALTLCSQFPSDFPLLVVCPSSLRGNWREEASRWLPSSIVSNPERHIQVVLKGSDKLRHEARVVIVSYDLIAQQEAFQQSAHGKKYRVVICDEAHFLKTPSSQRSKALRPILQETRRCALLTGTPALAKASELYSLLDCLLPGLLPTHNVFCKRYCNEKTLRLGKRHVKQWEGCRLGDELYAVLDAVMVRRFKKEVLSQLPAKRRQRVVLDRLSNEQGVLKELREKMSAFGRQPEEGDLQGGKNGGGATAATELFRLTGLAKVDAVADYVQYLVEAECRFLLFAHHQAVMDTLQQKLEKLKAGFIRIDGKTPSHKREQLVNEFRSNPAKQVALLSITACGQGLNLQVCSTVVFAELHWTPGTLLQAEDRAHRMGQQESVNVHYLIAKDTLDESVYQMLERKQHDVGVMVDGQAAVCCGTDCTTQQLFEKYEDDLLADYCYGLRSNEDSGSLAPPWTLVLSYERAIRKQAYKWMAMKGLGLPMRWYRRGRPQPEPPATPHRPDSKGEGKGGKGQKCDDSKKLKTSKAKQGYSRTYPSQRYLNLTEAGYFDLIFLSPPWAREKKQILRENREDAFSVVGDKAHLRYKRQASEQGLKKTNMRTQPVDDMSIEASKIGAENVGSKGTFSKTRPVENPEPESAESGNPIPPGAQQESAGEDPRQLRLLFPKPKEAGAEDAGEDSWVSEPVSIDVD</sequence>
<evidence type="ECO:0000256" key="14">
    <source>
        <dbReference type="ARBA" id="ARBA00023273"/>
    </source>
</evidence>
<feature type="region of interest" description="Disordered" evidence="17">
    <location>
        <begin position="1497"/>
        <end position="1538"/>
    </location>
</feature>
<feature type="region of interest" description="Disordered" evidence="17">
    <location>
        <begin position="1322"/>
        <end position="1363"/>
    </location>
</feature>
<keyword evidence="3" id="KW-0963">Cytoplasm</keyword>
<evidence type="ECO:0000256" key="4">
    <source>
        <dbReference type="ARBA" id="ARBA00022701"/>
    </source>
</evidence>
<dbReference type="PANTHER" id="PTHR45703">
    <property type="entry name" value="DYNEIN HEAVY CHAIN"/>
    <property type="match status" value="1"/>
</dbReference>
<feature type="compositionally biased region" description="Pro residues" evidence="17">
    <location>
        <begin position="1463"/>
        <end position="1476"/>
    </location>
</feature>
<keyword evidence="18" id="KW-1133">Transmembrane helix</keyword>
<keyword evidence="10 16" id="KW-0175">Coiled coil</keyword>
<evidence type="ECO:0000256" key="16">
    <source>
        <dbReference type="SAM" id="Coils"/>
    </source>
</evidence>
<feature type="compositionally biased region" description="Polar residues" evidence="17">
    <location>
        <begin position="1611"/>
        <end position="1623"/>
    </location>
</feature>
<dbReference type="PROSITE" id="PS50012">
    <property type="entry name" value="RCC1_3"/>
    <property type="match status" value="4"/>
</dbReference>
<evidence type="ECO:0000313" key="22">
    <source>
        <dbReference type="Proteomes" id="UP000186817"/>
    </source>
</evidence>
<keyword evidence="7" id="KW-0378">Hydrolase</keyword>